<protein>
    <submittedName>
        <fullName evidence="1">Uncharacterized protein</fullName>
    </submittedName>
</protein>
<keyword evidence="2" id="KW-1185">Reference proteome</keyword>
<reference evidence="2" key="1">
    <citation type="journal article" date="2011" name="Nature">
        <title>Genome sequence and analysis of the tuber crop potato.</title>
        <authorList>
            <consortium name="The Potato Genome Sequencing Consortium"/>
        </authorList>
    </citation>
    <scope>NUCLEOTIDE SEQUENCE [LARGE SCALE GENOMIC DNA]</scope>
    <source>
        <strain evidence="2">cv. DM1-3 516 R44</strain>
    </source>
</reference>
<sequence length="66" mass="7373">MAYPFEMYNGPPSRAATTASRAARTWDRINKTDFTGIGLRYWIYLSKPGLTGIGFTENSQGFIPIP</sequence>
<dbReference type="HOGENOM" id="CLU_2836223_0_0_1"/>
<accession>M1DE79</accession>
<dbReference type="InParanoid" id="M1DE79"/>
<dbReference type="PaxDb" id="4113-PGSC0003DMT400087630"/>
<reference evidence="1" key="2">
    <citation type="submission" date="2015-06" db="UniProtKB">
        <authorList>
            <consortium name="EnsemblPlants"/>
        </authorList>
    </citation>
    <scope>IDENTIFICATION</scope>
    <source>
        <strain evidence="1">DM1-3 516 R44</strain>
    </source>
</reference>
<dbReference type="EnsemblPlants" id="PGSC0003DMT400087630">
    <property type="protein sequence ID" value="PGSC0003DMT400087630"/>
    <property type="gene ID" value="PGSC0003DMG400037201"/>
</dbReference>
<dbReference type="Proteomes" id="UP000011115">
    <property type="component" value="Unassembled WGS sequence"/>
</dbReference>
<dbReference type="AlphaFoldDB" id="M1DE79"/>
<proteinExistence type="predicted"/>
<evidence type="ECO:0000313" key="2">
    <source>
        <dbReference type="Proteomes" id="UP000011115"/>
    </source>
</evidence>
<name>M1DE79_SOLTU</name>
<organism evidence="1 2">
    <name type="scientific">Solanum tuberosum</name>
    <name type="common">Potato</name>
    <dbReference type="NCBI Taxonomy" id="4113"/>
    <lineage>
        <taxon>Eukaryota</taxon>
        <taxon>Viridiplantae</taxon>
        <taxon>Streptophyta</taxon>
        <taxon>Embryophyta</taxon>
        <taxon>Tracheophyta</taxon>
        <taxon>Spermatophyta</taxon>
        <taxon>Magnoliopsida</taxon>
        <taxon>eudicotyledons</taxon>
        <taxon>Gunneridae</taxon>
        <taxon>Pentapetalae</taxon>
        <taxon>asterids</taxon>
        <taxon>lamiids</taxon>
        <taxon>Solanales</taxon>
        <taxon>Solanaceae</taxon>
        <taxon>Solanoideae</taxon>
        <taxon>Solaneae</taxon>
        <taxon>Solanum</taxon>
    </lineage>
</organism>
<evidence type="ECO:0000313" key="1">
    <source>
        <dbReference type="EnsemblPlants" id="PGSC0003DMT400087630"/>
    </source>
</evidence>
<dbReference type="Gramene" id="PGSC0003DMT400087630">
    <property type="protein sequence ID" value="PGSC0003DMT400087630"/>
    <property type="gene ID" value="PGSC0003DMG400037201"/>
</dbReference>